<comment type="subcellular location">
    <subcellularLocation>
        <location evidence="1 8">Cell outer membrane</location>
        <topology evidence="1 8">Multi-pass membrane protein</topology>
    </subcellularLocation>
</comment>
<feature type="domain" description="TonB-dependent receptor plug" evidence="12">
    <location>
        <begin position="53"/>
        <end position="163"/>
    </location>
</feature>
<keyword evidence="2 8" id="KW-0813">Transport</keyword>
<keyword evidence="14" id="KW-1185">Reference proteome</keyword>
<dbReference type="OrthoDB" id="9760494at2"/>
<evidence type="ECO:0000256" key="5">
    <source>
        <dbReference type="ARBA" id="ARBA00023077"/>
    </source>
</evidence>
<reference evidence="13 14" key="1">
    <citation type="submission" date="2019-11" db="EMBL/GenBank/DDBJ databases">
        <title>P. haliotis isolates from Z. marina roots.</title>
        <authorList>
            <person name="Cohen M."/>
            <person name="Jospin G."/>
            <person name="Eisen J.A."/>
            <person name="Coil D.A."/>
        </authorList>
    </citation>
    <scope>NUCLEOTIDE SEQUENCE [LARGE SCALE GENOMIC DNA]</scope>
    <source>
        <strain evidence="13 14">UCD-MCMsp1aY</strain>
    </source>
</reference>
<evidence type="ECO:0000256" key="10">
    <source>
        <dbReference type="SAM" id="SignalP"/>
    </source>
</evidence>
<dbReference type="PANTHER" id="PTHR30442">
    <property type="entry name" value="IRON III DICITRATE TRANSPORT PROTEIN FECA"/>
    <property type="match status" value="1"/>
</dbReference>
<dbReference type="Gene3D" id="2.40.170.20">
    <property type="entry name" value="TonB-dependent receptor, beta-barrel domain"/>
    <property type="match status" value="1"/>
</dbReference>
<accession>A0A6N8F8P3</accession>
<dbReference type="AlphaFoldDB" id="A0A6N8F8P3"/>
<dbReference type="InterPro" id="IPR036942">
    <property type="entry name" value="Beta-barrel_TonB_sf"/>
</dbReference>
<keyword evidence="13" id="KW-0675">Receptor</keyword>
<evidence type="ECO:0000256" key="8">
    <source>
        <dbReference type="PROSITE-ProRule" id="PRU01360"/>
    </source>
</evidence>
<organism evidence="13 14">
    <name type="scientific">Psychrosphaera haliotis</name>
    <dbReference type="NCBI Taxonomy" id="555083"/>
    <lineage>
        <taxon>Bacteria</taxon>
        <taxon>Pseudomonadati</taxon>
        <taxon>Pseudomonadota</taxon>
        <taxon>Gammaproteobacteria</taxon>
        <taxon>Alteromonadales</taxon>
        <taxon>Pseudoalteromonadaceae</taxon>
        <taxon>Psychrosphaera</taxon>
    </lineage>
</organism>
<evidence type="ECO:0000256" key="4">
    <source>
        <dbReference type="ARBA" id="ARBA00022692"/>
    </source>
</evidence>
<feature type="chain" id="PRO_5026681242" evidence="10">
    <location>
        <begin position="23"/>
        <end position="762"/>
    </location>
</feature>
<feature type="signal peptide" evidence="10">
    <location>
        <begin position="1"/>
        <end position="22"/>
    </location>
</feature>
<dbReference type="PANTHER" id="PTHR30442:SF0">
    <property type="entry name" value="FE(3+) DICITRATE TRANSPORT PROTEIN FECA"/>
    <property type="match status" value="1"/>
</dbReference>
<evidence type="ECO:0000256" key="7">
    <source>
        <dbReference type="ARBA" id="ARBA00023237"/>
    </source>
</evidence>
<keyword evidence="7 8" id="KW-0998">Cell outer membrane</keyword>
<dbReference type="Proteomes" id="UP000439994">
    <property type="component" value="Unassembled WGS sequence"/>
</dbReference>
<dbReference type="GO" id="GO:0009279">
    <property type="term" value="C:cell outer membrane"/>
    <property type="evidence" value="ECO:0007669"/>
    <property type="project" value="UniProtKB-SubCell"/>
</dbReference>
<evidence type="ECO:0000256" key="9">
    <source>
        <dbReference type="RuleBase" id="RU003357"/>
    </source>
</evidence>
<dbReference type="InterPro" id="IPR037066">
    <property type="entry name" value="Plug_dom_sf"/>
</dbReference>
<evidence type="ECO:0000313" key="13">
    <source>
        <dbReference type="EMBL" id="MUH72916.1"/>
    </source>
</evidence>
<evidence type="ECO:0000259" key="12">
    <source>
        <dbReference type="Pfam" id="PF07715"/>
    </source>
</evidence>
<comment type="caution">
    <text evidence="13">The sequence shown here is derived from an EMBL/GenBank/DDBJ whole genome shotgun (WGS) entry which is preliminary data.</text>
</comment>
<dbReference type="InterPro" id="IPR012910">
    <property type="entry name" value="Plug_dom"/>
</dbReference>
<dbReference type="GO" id="GO:0033214">
    <property type="term" value="P:siderophore-iron import into cell"/>
    <property type="evidence" value="ECO:0007669"/>
    <property type="project" value="TreeGrafter"/>
</dbReference>
<dbReference type="Gene3D" id="2.170.130.10">
    <property type="entry name" value="TonB-dependent receptor, plug domain"/>
    <property type="match status" value="1"/>
</dbReference>
<feature type="domain" description="TonB-dependent receptor-like beta-barrel" evidence="11">
    <location>
        <begin position="289"/>
        <end position="732"/>
    </location>
</feature>
<dbReference type="Pfam" id="PF00593">
    <property type="entry name" value="TonB_dep_Rec_b-barrel"/>
    <property type="match status" value="1"/>
</dbReference>
<dbReference type="EMBL" id="WOCD01000005">
    <property type="protein sequence ID" value="MUH72916.1"/>
    <property type="molecule type" value="Genomic_DNA"/>
</dbReference>
<keyword evidence="10" id="KW-0732">Signal</keyword>
<evidence type="ECO:0000256" key="2">
    <source>
        <dbReference type="ARBA" id="ARBA00022448"/>
    </source>
</evidence>
<evidence type="ECO:0000256" key="1">
    <source>
        <dbReference type="ARBA" id="ARBA00004571"/>
    </source>
</evidence>
<keyword evidence="4 8" id="KW-0812">Transmembrane</keyword>
<evidence type="ECO:0000259" key="11">
    <source>
        <dbReference type="Pfam" id="PF00593"/>
    </source>
</evidence>
<keyword evidence="5 9" id="KW-0798">TonB box</keyword>
<protein>
    <submittedName>
        <fullName evidence="13">TonB-dependent receptor</fullName>
    </submittedName>
</protein>
<sequence length="762" mass="85187">MKSLITLSVLSALSIASSPVLANQSETNNEAPNSAEKSKNIEHIQIIGRDNKLRKESGSATLLDELILEKYEYDDIHRVLANVPGVNIRQEDGYGLRPNIGFRGVTPERSKKINILEDGVLIGPAPYSAPAAYYFPTVARMTSVEVVKGPAAIKFGPNTVAGTLNMTTRAVPDSFEGQVEVGLGSNGYKKLHGHVGNSVSLDSGNLGFVIEALHTQADGFKDIDFVENSLFEKDTGFDKNDVMAKVVFDHQISLFNTNLEQSFELKLAAADEVSNETYMGLTDTDFKESPYRRYAASQVGNMDWDHEQVQFTHRLSNDSLNVTTRLYNNTFERAWRKVNGFNQIGNGAIDRTLQEIVANPNTEVNQNYYQVLTGQKNSEEIYEQIVVGTNDRSYYSKGLQSDLKLSFELAGFENLISTGIRFHKDRIDRDHFEQNYLMLDSVMTPDQIGTKFTTVDYEETEAVSIYLADTIQIDDLNITIGGRGEIIDSRYQNEAEGKNTDWQEKESKTWLYSASAFYTLTSELGIFGGVHEGFVPTSPKQNAEIKPESSVNYELGLRYNDQKTQLETVLFFNDFDNLKESCSFSTSASCTNTAKLDQEYNGGEVDVTGLEFNLQRRETLTSELDLPWSVTYTRTHSEFKSDFASDFELWGDVSAGDSVPYLPEDQLTVNLGLESNDWQLNLLVKYVGSMPEAAGDNVALSGLETDSYTVIDLSANYYINANHTVYFKVDNITDKVALVSRRPFGARPSKPQQAFIGYKYNF</sequence>
<dbReference type="InterPro" id="IPR000531">
    <property type="entry name" value="Beta-barrel_TonB"/>
</dbReference>
<evidence type="ECO:0000256" key="3">
    <source>
        <dbReference type="ARBA" id="ARBA00022452"/>
    </source>
</evidence>
<evidence type="ECO:0000256" key="6">
    <source>
        <dbReference type="ARBA" id="ARBA00023136"/>
    </source>
</evidence>
<dbReference type="SUPFAM" id="SSF56935">
    <property type="entry name" value="Porins"/>
    <property type="match status" value="1"/>
</dbReference>
<proteinExistence type="inferred from homology"/>
<keyword evidence="3 8" id="KW-1134">Transmembrane beta strand</keyword>
<evidence type="ECO:0000313" key="14">
    <source>
        <dbReference type="Proteomes" id="UP000439994"/>
    </source>
</evidence>
<keyword evidence="6 8" id="KW-0472">Membrane</keyword>
<dbReference type="Pfam" id="PF07715">
    <property type="entry name" value="Plug"/>
    <property type="match status" value="1"/>
</dbReference>
<name>A0A6N8F8P3_9GAMM</name>
<dbReference type="PROSITE" id="PS52016">
    <property type="entry name" value="TONB_DEPENDENT_REC_3"/>
    <property type="match status" value="1"/>
</dbReference>
<dbReference type="InterPro" id="IPR039426">
    <property type="entry name" value="TonB-dep_rcpt-like"/>
</dbReference>
<comment type="similarity">
    <text evidence="8 9">Belongs to the TonB-dependent receptor family.</text>
</comment>
<gene>
    <name evidence="13" type="ORF">GNP35_10745</name>
</gene>